<dbReference type="EMBL" id="JAPDMQ010000072">
    <property type="protein sequence ID" value="KAK0536704.1"/>
    <property type="molecule type" value="Genomic_DNA"/>
</dbReference>
<feature type="transmembrane region" description="Helical" evidence="7">
    <location>
        <begin position="49"/>
        <end position="72"/>
    </location>
</feature>
<evidence type="ECO:0000256" key="3">
    <source>
        <dbReference type="ARBA" id="ARBA00022692"/>
    </source>
</evidence>
<keyword evidence="9" id="KW-1185">Reference proteome</keyword>
<dbReference type="InterPro" id="IPR009914">
    <property type="entry name" value="DPM2"/>
</dbReference>
<evidence type="ECO:0000256" key="5">
    <source>
        <dbReference type="ARBA" id="ARBA00022989"/>
    </source>
</evidence>
<keyword evidence="6 7" id="KW-0472">Membrane</keyword>
<comment type="pathway">
    <text evidence="7">Protein modification; protein glycosylation.</text>
</comment>
<feature type="transmembrane region" description="Helical" evidence="7">
    <location>
        <begin position="7"/>
        <end position="29"/>
    </location>
</feature>
<keyword evidence="3 7" id="KW-0812">Transmembrane</keyword>
<comment type="subunit">
    <text evidence="7">Component of the dolichol-phosphate mannose (DPM) synthase complex.</text>
</comment>
<reference evidence="8" key="1">
    <citation type="journal article" date="2023" name="PhytoFront">
        <title>Draft Genome Resources of Seven Strains of Tilletia horrida, Causal Agent of Kernel Smut of Rice.</title>
        <authorList>
            <person name="Khanal S."/>
            <person name="Antony Babu S."/>
            <person name="Zhou X.G."/>
        </authorList>
    </citation>
    <scope>NUCLEOTIDE SEQUENCE</scope>
    <source>
        <strain evidence="8">TX3</strain>
    </source>
</reference>
<comment type="subcellular location">
    <subcellularLocation>
        <location evidence="1 7">Endoplasmic reticulum membrane</location>
        <topology evidence="1 7">Multi-pass membrane protein</topology>
    </subcellularLocation>
</comment>
<proteinExistence type="inferred from homology"/>
<accession>A0AAN6JSQ4</accession>
<evidence type="ECO:0000256" key="1">
    <source>
        <dbReference type="ARBA" id="ARBA00004477"/>
    </source>
</evidence>
<sequence length="88" mass="9656">MALSDRLLGGAMLAIAAFVFGYYSLWALITPFFPADSPIQAYFPDRIWAVRGPAILLIVGLGGIGAFVGSVMQREAAKRRERDLQRRA</sequence>
<organism evidence="8 9">
    <name type="scientific">Tilletia horrida</name>
    <dbReference type="NCBI Taxonomy" id="155126"/>
    <lineage>
        <taxon>Eukaryota</taxon>
        <taxon>Fungi</taxon>
        <taxon>Dikarya</taxon>
        <taxon>Basidiomycota</taxon>
        <taxon>Ustilaginomycotina</taxon>
        <taxon>Exobasidiomycetes</taxon>
        <taxon>Tilletiales</taxon>
        <taxon>Tilletiaceae</taxon>
        <taxon>Tilletia</taxon>
    </lineage>
</organism>
<dbReference type="PANTHER" id="PTHR15039:SF11">
    <property type="entry name" value="DOLICHOL PHOSPHATE-MANNOSE BIOSYNTHESIS REGULATORY PROTEIN"/>
    <property type="match status" value="1"/>
</dbReference>
<evidence type="ECO:0000256" key="2">
    <source>
        <dbReference type="ARBA" id="ARBA00005478"/>
    </source>
</evidence>
<evidence type="ECO:0000313" key="8">
    <source>
        <dbReference type="EMBL" id="KAK0536704.1"/>
    </source>
</evidence>
<keyword evidence="5 7" id="KW-1133">Transmembrane helix</keyword>
<comment type="caution">
    <text evidence="8">The sequence shown here is derived from an EMBL/GenBank/DDBJ whole genome shotgun (WGS) entry which is preliminary data.</text>
</comment>
<dbReference type="Proteomes" id="UP001176521">
    <property type="component" value="Unassembled WGS sequence"/>
</dbReference>
<comment type="function">
    <text evidence="7">Regulatory subunit of the dolichol-phosphate mannose (DPM) synthase complex; essential for the ER localization.</text>
</comment>
<dbReference type="Pfam" id="PF07297">
    <property type="entry name" value="DPM2"/>
    <property type="match status" value="1"/>
</dbReference>
<dbReference type="AlphaFoldDB" id="A0AAN6JSQ4"/>
<evidence type="ECO:0000256" key="4">
    <source>
        <dbReference type="ARBA" id="ARBA00022824"/>
    </source>
</evidence>
<protein>
    <recommendedName>
        <fullName evidence="7">Dolichol phosphate-mannose biosynthesis regulatory protein</fullName>
    </recommendedName>
</protein>
<dbReference type="GO" id="GO:0006506">
    <property type="term" value="P:GPI anchor biosynthetic process"/>
    <property type="evidence" value="ECO:0007669"/>
    <property type="project" value="TreeGrafter"/>
</dbReference>
<dbReference type="PANTHER" id="PTHR15039">
    <property type="entry name" value="DOLICHOL PHOSPHATE-MANNOSE BIOSYNTHESIS REGULATORY PROTEIN"/>
    <property type="match status" value="1"/>
</dbReference>
<evidence type="ECO:0000256" key="6">
    <source>
        <dbReference type="ARBA" id="ARBA00023136"/>
    </source>
</evidence>
<dbReference type="GO" id="GO:0180047">
    <property type="term" value="P:dolichol phosphate mannose biosynthetic process"/>
    <property type="evidence" value="ECO:0007669"/>
    <property type="project" value="InterPro"/>
</dbReference>
<keyword evidence="4 7" id="KW-0256">Endoplasmic reticulum</keyword>
<name>A0AAN6JSQ4_9BASI</name>
<dbReference type="GO" id="GO:0033185">
    <property type="term" value="C:dolichol-phosphate-mannose synthase complex"/>
    <property type="evidence" value="ECO:0007669"/>
    <property type="project" value="TreeGrafter"/>
</dbReference>
<dbReference type="GO" id="GO:0005789">
    <property type="term" value="C:endoplasmic reticulum membrane"/>
    <property type="evidence" value="ECO:0007669"/>
    <property type="project" value="UniProtKB-SubCell"/>
</dbReference>
<gene>
    <name evidence="8" type="primary">dpm2</name>
    <name evidence="8" type="ORF">OC842_001888</name>
</gene>
<evidence type="ECO:0000256" key="7">
    <source>
        <dbReference type="RuleBase" id="RU365084"/>
    </source>
</evidence>
<dbReference type="GO" id="GO:0030234">
    <property type="term" value="F:enzyme regulator activity"/>
    <property type="evidence" value="ECO:0007669"/>
    <property type="project" value="UniProtKB-UniRule"/>
</dbReference>
<evidence type="ECO:0000313" key="9">
    <source>
        <dbReference type="Proteomes" id="UP001176521"/>
    </source>
</evidence>
<comment type="similarity">
    <text evidence="2 7">Belongs to the DPM2 family.</text>
</comment>